<evidence type="ECO:0000256" key="3">
    <source>
        <dbReference type="ARBA" id="ARBA00012414"/>
    </source>
</evidence>
<comment type="catalytic activity">
    <reaction evidence="1">
        <text>1-(5-phospho-beta-D-ribosyl)-ATP + H2O = 1-(5-phospho-beta-D-ribosyl)-5'-AMP + diphosphate + H(+)</text>
        <dbReference type="Rhea" id="RHEA:22828"/>
        <dbReference type="ChEBI" id="CHEBI:15377"/>
        <dbReference type="ChEBI" id="CHEBI:15378"/>
        <dbReference type="ChEBI" id="CHEBI:33019"/>
        <dbReference type="ChEBI" id="CHEBI:59457"/>
        <dbReference type="ChEBI" id="CHEBI:73183"/>
        <dbReference type="EC" id="3.6.1.31"/>
    </reaction>
</comment>
<organism evidence="9 10">
    <name type="scientific">candidate division MSBL1 archaeon SCGC-AAA382M17</name>
    <dbReference type="NCBI Taxonomy" id="1698284"/>
    <lineage>
        <taxon>Archaea</taxon>
        <taxon>Methanobacteriati</taxon>
        <taxon>Methanobacteriota</taxon>
        <taxon>candidate division MSBL1</taxon>
    </lineage>
</organism>
<keyword evidence="10" id="KW-1185">Reference proteome</keyword>
<name>A0ABR5TLK9_9EURY</name>
<dbReference type="Gene3D" id="1.10.287.1080">
    <property type="entry name" value="MazG-like"/>
    <property type="match status" value="1"/>
</dbReference>
<dbReference type="EC" id="3.6.1.31" evidence="3"/>
<keyword evidence="8" id="KW-0368">Histidine biosynthesis</keyword>
<evidence type="ECO:0000256" key="6">
    <source>
        <dbReference type="ARBA" id="ARBA00022801"/>
    </source>
</evidence>
<evidence type="ECO:0000313" key="9">
    <source>
        <dbReference type="EMBL" id="KXB07833.1"/>
    </source>
</evidence>
<evidence type="ECO:0000256" key="8">
    <source>
        <dbReference type="ARBA" id="ARBA00023102"/>
    </source>
</evidence>
<evidence type="ECO:0000256" key="2">
    <source>
        <dbReference type="ARBA" id="ARBA00005204"/>
    </source>
</evidence>
<proteinExistence type="predicted"/>
<evidence type="ECO:0000313" key="10">
    <source>
        <dbReference type="Proteomes" id="UP000070633"/>
    </source>
</evidence>
<protein>
    <recommendedName>
        <fullName evidence="3">phosphoribosyl-ATP diphosphatase</fullName>
        <ecNumber evidence="3">3.6.1.31</ecNumber>
    </recommendedName>
</protein>
<sequence>MGTEILEEVFRVIKDRKKNPIQDSYVSGLMSKGRESILDKVREESMELIKASE</sequence>
<reference evidence="9 10" key="1">
    <citation type="journal article" date="2016" name="Sci. Rep.">
        <title>Metabolic traits of an uncultured archaeal lineage -MSBL1- from brine pools of the Red Sea.</title>
        <authorList>
            <person name="Mwirichia R."/>
            <person name="Alam I."/>
            <person name="Rashid M."/>
            <person name="Vinu M."/>
            <person name="Ba-Alawi W."/>
            <person name="Anthony Kamau A."/>
            <person name="Kamanda Ngugi D."/>
            <person name="Goker M."/>
            <person name="Klenk H.P."/>
            <person name="Bajic V."/>
            <person name="Stingl U."/>
        </authorList>
    </citation>
    <scope>NUCLEOTIDE SEQUENCE [LARGE SCALE GENOMIC DNA]</scope>
    <source>
        <strain evidence="9">SCGC-AAA382M17</strain>
    </source>
</reference>
<keyword evidence="7" id="KW-0067">ATP-binding</keyword>
<accession>A0ABR5TLK9</accession>
<evidence type="ECO:0000256" key="7">
    <source>
        <dbReference type="ARBA" id="ARBA00022840"/>
    </source>
</evidence>
<comment type="caution">
    <text evidence="9">The sequence shown here is derived from an EMBL/GenBank/DDBJ whole genome shotgun (WGS) entry which is preliminary data.</text>
</comment>
<evidence type="ECO:0000256" key="4">
    <source>
        <dbReference type="ARBA" id="ARBA00022605"/>
    </source>
</evidence>
<gene>
    <name evidence="9" type="ORF">AKJ55_01835</name>
</gene>
<evidence type="ECO:0000256" key="1">
    <source>
        <dbReference type="ARBA" id="ARBA00001460"/>
    </source>
</evidence>
<keyword evidence="4" id="KW-0028">Amino-acid biosynthesis</keyword>
<dbReference type="Pfam" id="PF01503">
    <property type="entry name" value="PRA-PH"/>
    <property type="match status" value="1"/>
</dbReference>
<keyword evidence="6" id="KW-0378">Hydrolase</keyword>
<dbReference type="InterPro" id="IPR008179">
    <property type="entry name" value="HisE"/>
</dbReference>
<dbReference type="InterPro" id="IPR021130">
    <property type="entry name" value="PRib-ATP_PPHydrolase-like"/>
</dbReference>
<feature type="non-terminal residue" evidence="9">
    <location>
        <position position="53"/>
    </location>
</feature>
<dbReference type="SUPFAM" id="SSF101386">
    <property type="entry name" value="all-alpha NTP pyrophosphatases"/>
    <property type="match status" value="1"/>
</dbReference>
<dbReference type="CDD" id="cd11534">
    <property type="entry name" value="NTP-PPase_HisIE_like"/>
    <property type="match status" value="1"/>
</dbReference>
<dbReference type="Proteomes" id="UP000070633">
    <property type="component" value="Unassembled WGS sequence"/>
</dbReference>
<dbReference type="EMBL" id="LHYI01000050">
    <property type="protein sequence ID" value="KXB07833.1"/>
    <property type="molecule type" value="Genomic_DNA"/>
</dbReference>
<dbReference type="NCBIfam" id="TIGR03188">
    <property type="entry name" value="histidine_hisI"/>
    <property type="match status" value="1"/>
</dbReference>
<comment type="pathway">
    <text evidence="2">Amino-acid biosynthesis; L-histidine biosynthesis; L-histidine from 5-phospho-alpha-D-ribose 1-diphosphate: step 2/9.</text>
</comment>
<evidence type="ECO:0000256" key="5">
    <source>
        <dbReference type="ARBA" id="ARBA00022741"/>
    </source>
</evidence>
<keyword evidence="5" id="KW-0547">Nucleotide-binding</keyword>